<feature type="coiled-coil region" evidence="1">
    <location>
        <begin position="76"/>
        <end position="138"/>
    </location>
</feature>
<keyword evidence="3" id="KW-1185">Reference proteome</keyword>
<dbReference type="EMBL" id="QYBC01000021">
    <property type="protein sequence ID" value="RYB02247.1"/>
    <property type="molecule type" value="Genomic_DNA"/>
</dbReference>
<evidence type="ECO:0000313" key="3">
    <source>
        <dbReference type="Proteomes" id="UP000289411"/>
    </source>
</evidence>
<name>A0A4V1RI42_9HYPH</name>
<reference evidence="2 3" key="1">
    <citation type="submission" date="2018-09" db="EMBL/GenBank/DDBJ databases">
        <authorList>
            <person name="Grouzdev D.S."/>
            <person name="Krutkina M.S."/>
        </authorList>
    </citation>
    <scope>NUCLEOTIDE SEQUENCE [LARGE SCALE GENOMIC DNA]</scope>
    <source>
        <strain evidence="2 3">RmlP001</strain>
    </source>
</reference>
<evidence type="ECO:0000313" key="2">
    <source>
        <dbReference type="EMBL" id="RYB02247.1"/>
    </source>
</evidence>
<protein>
    <submittedName>
        <fullName evidence="2">Uncharacterized protein</fullName>
    </submittedName>
</protein>
<dbReference type="Proteomes" id="UP000289411">
    <property type="component" value="Unassembled WGS sequence"/>
</dbReference>
<gene>
    <name evidence="2" type="ORF">D3272_21415</name>
</gene>
<organism evidence="2 3">
    <name type="scientific">Lichenibacterium ramalinae</name>
    <dbReference type="NCBI Taxonomy" id="2316527"/>
    <lineage>
        <taxon>Bacteria</taxon>
        <taxon>Pseudomonadati</taxon>
        <taxon>Pseudomonadota</taxon>
        <taxon>Alphaproteobacteria</taxon>
        <taxon>Hyphomicrobiales</taxon>
        <taxon>Lichenihabitantaceae</taxon>
        <taxon>Lichenibacterium</taxon>
    </lineage>
</organism>
<accession>A0A4V1RI42</accession>
<keyword evidence="1" id="KW-0175">Coiled coil</keyword>
<sequence length="184" mass="20183">MMESAFGRDRGGDVLDLAHLAEIGTFMDRVFHPRERPEVAPPAAVAALEGPSGEPEGFDGLLHKASRAIEILATRCEILEHDLAEAGERAAEHEQTSERWKSIAVELRTQASFHRKEIDELKARSELVEAQVLLLEAATMEARERVAAADARSTRLQGQVVAAFGRKSPIHSVLQSITLREAAE</sequence>
<dbReference type="RefSeq" id="WP_129221256.1">
    <property type="nucleotide sequence ID" value="NZ_QYBC01000021.1"/>
</dbReference>
<comment type="caution">
    <text evidence="2">The sequence shown here is derived from an EMBL/GenBank/DDBJ whole genome shotgun (WGS) entry which is preliminary data.</text>
</comment>
<dbReference type="OrthoDB" id="8460506at2"/>
<proteinExistence type="predicted"/>
<reference evidence="2 3" key="2">
    <citation type="submission" date="2019-02" db="EMBL/GenBank/DDBJ databases">
        <title>'Lichenibacterium ramalinii' gen. nov. sp. nov., 'Lichenibacterium minor' gen. nov. sp. nov.</title>
        <authorList>
            <person name="Pankratov T."/>
        </authorList>
    </citation>
    <scope>NUCLEOTIDE SEQUENCE [LARGE SCALE GENOMIC DNA]</scope>
    <source>
        <strain evidence="2 3">RmlP001</strain>
    </source>
</reference>
<evidence type="ECO:0000256" key="1">
    <source>
        <dbReference type="SAM" id="Coils"/>
    </source>
</evidence>
<dbReference type="AlphaFoldDB" id="A0A4V1RI42"/>